<keyword evidence="1" id="KW-0328">Glycosyltransferase</keyword>
<evidence type="ECO:0000256" key="2">
    <source>
        <dbReference type="ARBA" id="ARBA00022679"/>
    </source>
</evidence>
<dbReference type="GO" id="GO:0006487">
    <property type="term" value="P:protein N-linked glycosylation"/>
    <property type="evidence" value="ECO:0007669"/>
    <property type="project" value="TreeGrafter"/>
</dbReference>
<sequence length="432" mass="50259">MIVLSLLSDHAPGALANHRHYAREFGYRHIEIDLSDLSGSNKHLQWVYKYEALLRHLSRAAPNEILMLLSENAAILRPVALPDLMAGRDWLLTCAEGHIPQTDILIFRNTEPVRRKLADLVGRCRLGVALPENEGEMLHDFTICPQQFRVGDVYVVLPAAVNLECVWATWNSFSTCFRDEKHHRRLRAAAFEHINECRTRATPFLSLANPGVHETETQSVYQPNHAIAIVMLYTPNIAQYGRIAEANIRQYCKRHGYTLYVHRDVPPRLNDGKTSANWHKAALLHAYLPHHQWVFWLDADVLINDMNRRLEPLTRERDTVLARDIGTWAFNSGIMGFQRNQQNYDALARVIERCRNLDDRSHIYANQGDQYYFIDVFHSLPDFDATRIYDFIELNTPWVYRRPDSFMVHYIGMWEDNRALIMDYDLRHAAME</sequence>
<proteinExistence type="predicted"/>
<name>A0A656QKJ8_9BURK</name>
<organism evidence="3 4">
    <name type="scientific">Caballeronia zhejiangensis</name>
    <dbReference type="NCBI Taxonomy" id="871203"/>
    <lineage>
        <taxon>Bacteria</taxon>
        <taxon>Pseudomonadati</taxon>
        <taxon>Pseudomonadota</taxon>
        <taxon>Betaproteobacteria</taxon>
        <taxon>Burkholderiales</taxon>
        <taxon>Burkholderiaceae</taxon>
        <taxon>Caballeronia</taxon>
    </lineage>
</organism>
<keyword evidence="2" id="KW-0808">Transferase</keyword>
<dbReference type="GO" id="GO:0016757">
    <property type="term" value="F:glycosyltransferase activity"/>
    <property type="evidence" value="ECO:0007669"/>
    <property type="project" value="UniProtKB-KW"/>
</dbReference>
<dbReference type="RefSeq" id="WP_008353448.1">
    <property type="nucleotide sequence ID" value="NZ_CP084284.1"/>
</dbReference>
<dbReference type="InterPro" id="IPR008630">
    <property type="entry name" value="Glyco_trans_34"/>
</dbReference>
<reference evidence="3 4" key="1">
    <citation type="submission" date="2014-03" db="EMBL/GenBank/DDBJ databases">
        <title>Draft Genome Sequences of Four Burkholderia Strains.</title>
        <authorList>
            <person name="Liu X.Y."/>
            <person name="Li C.X."/>
            <person name="Xu J.H."/>
        </authorList>
    </citation>
    <scope>NUCLEOTIDE SEQUENCE [LARGE SCALE GENOMIC DNA]</scope>
    <source>
        <strain evidence="3 4">OP-1</strain>
    </source>
</reference>
<comment type="caution">
    <text evidence="3">The sequence shown here is derived from an EMBL/GenBank/DDBJ whole genome shotgun (WGS) entry which is preliminary data.</text>
</comment>
<dbReference type="PANTHER" id="PTHR31306:SF4">
    <property type="entry name" value="ALPHA-1,2-GALACTOSYLTRANSFERASE"/>
    <property type="match status" value="1"/>
</dbReference>
<protein>
    <recommendedName>
        <fullName evidence="5">Galactosyl transferase GMA12/MNN10 domain protein</fullName>
    </recommendedName>
</protein>
<dbReference type="GO" id="GO:0016020">
    <property type="term" value="C:membrane"/>
    <property type="evidence" value="ECO:0007669"/>
    <property type="project" value="InterPro"/>
</dbReference>
<dbReference type="Gene3D" id="3.90.550.10">
    <property type="entry name" value="Spore Coat Polysaccharide Biosynthesis Protein SpsA, Chain A"/>
    <property type="match status" value="1"/>
</dbReference>
<keyword evidence="4" id="KW-1185">Reference proteome</keyword>
<evidence type="ECO:0000313" key="4">
    <source>
        <dbReference type="Proteomes" id="UP000027451"/>
    </source>
</evidence>
<dbReference type="OrthoDB" id="8829532at2"/>
<dbReference type="InterPro" id="IPR029044">
    <property type="entry name" value="Nucleotide-diphossugar_trans"/>
</dbReference>
<evidence type="ECO:0000313" key="3">
    <source>
        <dbReference type="EMBL" id="KDR30951.1"/>
    </source>
</evidence>
<dbReference type="Proteomes" id="UP000027451">
    <property type="component" value="Unassembled WGS sequence"/>
</dbReference>
<accession>A0A656QKJ8</accession>
<dbReference type="EMBL" id="JFHD01000007">
    <property type="protein sequence ID" value="KDR30951.1"/>
    <property type="molecule type" value="Genomic_DNA"/>
</dbReference>
<evidence type="ECO:0008006" key="5">
    <source>
        <dbReference type="Google" id="ProtNLM"/>
    </source>
</evidence>
<dbReference type="Pfam" id="PF05637">
    <property type="entry name" value="Glyco_transf_34"/>
    <property type="match status" value="1"/>
</dbReference>
<evidence type="ECO:0000256" key="1">
    <source>
        <dbReference type="ARBA" id="ARBA00022676"/>
    </source>
</evidence>
<dbReference type="PANTHER" id="PTHR31306">
    <property type="entry name" value="ALPHA-1,6-MANNOSYLTRANSFERASE MNN11-RELATED"/>
    <property type="match status" value="1"/>
</dbReference>
<dbReference type="SUPFAM" id="SSF53448">
    <property type="entry name" value="Nucleotide-diphospho-sugar transferases"/>
    <property type="match status" value="1"/>
</dbReference>
<dbReference type="AlphaFoldDB" id="A0A656QKJ8"/>
<gene>
    <name evidence="3" type="ORF">BG60_35030</name>
</gene>